<evidence type="ECO:0000259" key="2">
    <source>
        <dbReference type="PROSITE" id="PS51782"/>
    </source>
</evidence>
<proteinExistence type="predicted"/>
<dbReference type="PANTHER" id="PTHR39576">
    <property type="entry name" value="ATTACHING AND EFFACING PROTEIN HOMOLOG-RELATED-RELATED"/>
    <property type="match status" value="1"/>
</dbReference>
<evidence type="ECO:0000313" key="4">
    <source>
        <dbReference type="Proteomes" id="UP001271890"/>
    </source>
</evidence>
<evidence type="ECO:0000256" key="1">
    <source>
        <dbReference type="SAM" id="Phobius"/>
    </source>
</evidence>
<feature type="transmembrane region" description="Helical" evidence="1">
    <location>
        <begin position="21"/>
        <end position="42"/>
    </location>
</feature>
<sequence>MLKKQDRQWTEKKLHHLKWVAWANIFAQVAFPVAAAITPAVATANSEHHVRETQTHTGQTRPYRLSAGESVKSVAKRHGLTVTELKKLNQQRAFHKPFAKLGAGDEIDVPHSTSERLLADSLNAAADTPVTGNNTERWLASTASQAASMIKSGNMVDNAK</sequence>
<dbReference type="InterPro" id="IPR036779">
    <property type="entry name" value="LysM_dom_sf"/>
</dbReference>
<dbReference type="Gene3D" id="3.10.350.10">
    <property type="entry name" value="LysM domain"/>
    <property type="match status" value="1"/>
</dbReference>
<protein>
    <recommendedName>
        <fullName evidence="2">LysM domain-containing protein</fullName>
    </recommendedName>
</protein>
<dbReference type="InterPro" id="IPR018392">
    <property type="entry name" value="LysM"/>
</dbReference>
<organism evidence="3 4">
    <name type="scientific">Xenorhabdus santafensis</name>
    <dbReference type="NCBI Taxonomy" id="2582833"/>
    <lineage>
        <taxon>Bacteria</taxon>
        <taxon>Pseudomonadati</taxon>
        <taxon>Pseudomonadota</taxon>
        <taxon>Gammaproteobacteria</taxon>
        <taxon>Enterobacterales</taxon>
        <taxon>Morganellaceae</taxon>
        <taxon>Xenorhabdus</taxon>
    </lineage>
</organism>
<feature type="non-terminal residue" evidence="3">
    <location>
        <position position="160"/>
    </location>
</feature>
<keyword evidence="1" id="KW-0812">Transmembrane</keyword>
<gene>
    <name evidence="3" type="ORF">FE392_19170</name>
</gene>
<name>A0ABU4SF10_9GAMM</name>
<keyword evidence="1" id="KW-1133">Transmembrane helix</keyword>
<reference evidence="4" key="1">
    <citation type="journal article" date="2024" name="Toxins">
        <title>Genome Sequence Analysis of Native Xenorhabdus Strains Isolated from Entomopathogenic Nematodes in Argentina.</title>
        <authorList>
            <person name="Palma L."/>
            <person name="Frizzo L."/>
            <person name="Kaiser S."/>
            <person name="Berry C."/>
            <person name="Caballero P."/>
            <person name="Bode H.B."/>
            <person name="Del Valle E.E."/>
        </authorList>
    </citation>
    <scope>NUCLEOTIDE SEQUENCE [LARGE SCALE GENOMIC DNA]</scope>
    <source>
        <strain evidence="4">12</strain>
    </source>
</reference>
<keyword evidence="4" id="KW-1185">Reference proteome</keyword>
<feature type="domain" description="LysM" evidence="2">
    <location>
        <begin position="61"/>
        <end position="109"/>
    </location>
</feature>
<evidence type="ECO:0000313" key="3">
    <source>
        <dbReference type="EMBL" id="MDX7989387.1"/>
    </source>
</evidence>
<dbReference type="Proteomes" id="UP001271890">
    <property type="component" value="Unassembled WGS sequence"/>
</dbReference>
<keyword evidence="1" id="KW-0472">Membrane</keyword>
<dbReference type="InterPro" id="IPR051715">
    <property type="entry name" value="Intimin-Invasin_domain"/>
</dbReference>
<dbReference type="PANTHER" id="PTHR39576:SF2">
    <property type="entry name" value="ATTACHING AND EFFACING PROTEIN HOMOLOG-RELATED"/>
    <property type="match status" value="1"/>
</dbReference>
<dbReference type="EMBL" id="VCDN01000138">
    <property type="protein sequence ID" value="MDX7989387.1"/>
    <property type="molecule type" value="Genomic_DNA"/>
</dbReference>
<accession>A0ABU4SF10</accession>
<dbReference type="PROSITE" id="PS51782">
    <property type="entry name" value="LYSM"/>
    <property type="match status" value="1"/>
</dbReference>
<comment type="caution">
    <text evidence="3">The sequence shown here is derived from an EMBL/GenBank/DDBJ whole genome shotgun (WGS) entry which is preliminary data.</text>
</comment>